<dbReference type="OrthoDB" id="1736040at2759"/>
<dbReference type="SUPFAM" id="SSF56112">
    <property type="entry name" value="Protein kinase-like (PK-like)"/>
    <property type="match status" value="2"/>
</dbReference>
<protein>
    <submittedName>
        <fullName evidence="3">Leucine-rich repeat protein kinase family protein</fullName>
    </submittedName>
</protein>
<dbReference type="PROSITE" id="PS50011">
    <property type="entry name" value="PROTEIN_KINASE_DOM"/>
    <property type="match status" value="2"/>
</dbReference>
<accession>A0A5A7QS06</accession>
<dbReference type="InterPro" id="IPR017441">
    <property type="entry name" value="Protein_kinase_ATP_BS"/>
</dbReference>
<dbReference type="InterPro" id="IPR001245">
    <property type="entry name" value="Ser-Thr/Tyr_kinase_cat_dom"/>
</dbReference>
<dbReference type="Pfam" id="PF07714">
    <property type="entry name" value="PK_Tyr_Ser-Thr"/>
    <property type="match status" value="1"/>
</dbReference>
<dbReference type="EMBL" id="BKCP01008137">
    <property type="protein sequence ID" value="GER48024.1"/>
    <property type="molecule type" value="Genomic_DNA"/>
</dbReference>
<dbReference type="Gene3D" id="1.10.510.10">
    <property type="entry name" value="Transferase(Phosphotransferase) domain 1"/>
    <property type="match status" value="3"/>
</dbReference>
<feature type="domain" description="Protein kinase" evidence="2">
    <location>
        <begin position="404"/>
        <end position="654"/>
    </location>
</feature>
<reference evidence="4" key="1">
    <citation type="journal article" date="2019" name="Curr. Biol.">
        <title>Genome Sequence of Striga asiatica Provides Insight into the Evolution of Plant Parasitism.</title>
        <authorList>
            <person name="Yoshida S."/>
            <person name="Kim S."/>
            <person name="Wafula E.K."/>
            <person name="Tanskanen J."/>
            <person name="Kim Y.M."/>
            <person name="Honaas L."/>
            <person name="Yang Z."/>
            <person name="Spallek T."/>
            <person name="Conn C.E."/>
            <person name="Ichihashi Y."/>
            <person name="Cheong K."/>
            <person name="Cui S."/>
            <person name="Der J.P."/>
            <person name="Gundlach H."/>
            <person name="Jiao Y."/>
            <person name="Hori C."/>
            <person name="Ishida J.K."/>
            <person name="Kasahara H."/>
            <person name="Kiba T."/>
            <person name="Kim M.S."/>
            <person name="Koo N."/>
            <person name="Laohavisit A."/>
            <person name="Lee Y.H."/>
            <person name="Lumba S."/>
            <person name="McCourt P."/>
            <person name="Mortimer J.C."/>
            <person name="Mutuku J.M."/>
            <person name="Nomura T."/>
            <person name="Sasaki-Sekimoto Y."/>
            <person name="Seto Y."/>
            <person name="Wang Y."/>
            <person name="Wakatake T."/>
            <person name="Sakakibara H."/>
            <person name="Demura T."/>
            <person name="Yamaguchi S."/>
            <person name="Yoneyama K."/>
            <person name="Manabe R.I."/>
            <person name="Nelson D.C."/>
            <person name="Schulman A.H."/>
            <person name="Timko M.P."/>
            <person name="dePamphilis C.W."/>
            <person name="Choi D."/>
            <person name="Shirasu K."/>
        </authorList>
    </citation>
    <scope>NUCLEOTIDE SEQUENCE [LARGE SCALE GENOMIC DNA]</scope>
    <source>
        <strain evidence="4">cv. UVA1</strain>
    </source>
</reference>
<name>A0A5A7QS06_STRAF</name>
<evidence type="ECO:0000259" key="2">
    <source>
        <dbReference type="PROSITE" id="PS50011"/>
    </source>
</evidence>
<keyword evidence="3" id="KW-0808">Transferase</keyword>
<comment type="caution">
    <text evidence="3">The sequence shown here is derived from an EMBL/GenBank/DDBJ whole genome shotgun (WGS) entry which is preliminary data.</text>
</comment>
<feature type="domain" description="Protein kinase" evidence="2">
    <location>
        <begin position="88"/>
        <end position="372"/>
    </location>
</feature>
<keyword evidence="3" id="KW-0418">Kinase</keyword>
<feature type="binding site" evidence="1">
    <location>
        <position position="116"/>
    </location>
    <ligand>
        <name>ATP</name>
        <dbReference type="ChEBI" id="CHEBI:30616"/>
    </ligand>
</feature>
<organism evidence="3 4">
    <name type="scientific">Striga asiatica</name>
    <name type="common">Asiatic witchweed</name>
    <name type="synonym">Buchnera asiatica</name>
    <dbReference type="NCBI Taxonomy" id="4170"/>
    <lineage>
        <taxon>Eukaryota</taxon>
        <taxon>Viridiplantae</taxon>
        <taxon>Streptophyta</taxon>
        <taxon>Embryophyta</taxon>
        <taxon>Tracheophyta</taxon>
        <taxon>Spermatophyta</taxon>
        <taxon>Magnoliopsida</taxon>
        <taxon>eudicotyledons</taxon>
        <taxon>Gunneridae</taxon>
        <taxon>Pentapetalae</taxon>
        <taxon>asterids</taxon>
        <taxon>lamiids</taxon>
        <taxon>Lamiales</taxon>
        <taxon>Orobanchaceae</taxon>
        <taxon>Buchnereae</taxon>
        <taxon>Striga</taxon>
    </lineage>
</organism>
<dbReference type="PANTHER" id="PTHR48010:SF1">
    <property type="entry name" value="PROTEIN KINASE DOMAIN-CONTAINING PROTEIN"/>
    <property type="match status" value="1"/>
</dbReference>
<sequence>MSAIYDNWERLVAAVTKKQQLLQLFHDSSRSPSVLSETSDFSSSFDSSPDQALDFSRSQSSSRPCQVSPKLVLFSDFIPAVDAEGPNPASTRFLGRGSFGAAYAVQMDRGPTIVLKRLRSTSFSDDEFERHMDVIGNVRHENVAPLRAYYSFQGERFLLYDYYSTGSVYQLLHDKWDFDTSSVLALKNGETGQAQSFVSWETRMKIAVGTARGVAEIHRKNGGKLVHGNITASNIFLNSQGYGFVSDLGVTEMIDTKFMPKARCYAPEIKNSTKNVSQASDVYSFGVLLLELLTRKASVHVRYGPTAVDLVKLVKSVKNRERASKVFDPGLLKHRALEEQMVKVLQIGIKCVEKSIKMRPKMSQVVKMLEKINVVELASRAHLTEKLVFIEDRNATFDLEDILSAPAEMLGRGIFGICYKTLLNNGEAVVVKRLRDVMVSFEVFEEHLEIIRRMRHNNVGKLKAYFYTKGEKLLVYDYYKKESNDRTTLDLETRLKIVLGAARGLEYIHRQDGGMLVHGNVKSSNIFLNTQKYGLVSDVGLWKLTETRTVSQSSDVYNFGVVVLECLCKKPSQFATESGQAMSLVDWARLIIRKERRTDLFDPVLMLMGEKEEETMVKVLQMAMACVDFTPEHRPRMSRVVRILEEIGGFEPYEEPSVESRLEDLMESLMPTFR</sequence>
<evidence type="ECO:0000313" key="4">
    <source>
        <dbReference type="Proteomes" id="UP000325081"/>
    </source>
</evidence>
<dbReference type="PROSITE" id="PS00107">
    <property type="entry name" value="PROTEIN_KINASE_ATP"/>
    <property type="match status" value="2"/>
</dbReference>
<dbReference type="InterPro" id="IPR011009">
    <property type="entry name" value="Kinase-like_dom_sf"/>
</dbReference>
<keyword evidence="1" id="KW-0547">Nucleotide-binding</keyword>
<keyword evidence="1" id="KW-0067">ATP-binding</keyword>
<gene>
    <name evidence="3" type="ORF">STAS_25172</name>
</gene>
<evidence type="ECO:0000256" key="1">
    <source>
        <dbReference type="PROSITE-ProRule" id="PRU10141"/>
    </source>
</evidence>
<dbReference type="PANTHER" id="PTHR48010">
    <property type="entry name" value="OS05G0588300 PROTEIN"/>
    <property type="match status" value="1"/>
</dbReference>
<dbReference type="InterPro" id="IPR050994">
    <property type="entry name" value="At_inactive_RLKs"/>
</dbReference>
<dbReference type="GO" id="GO:0005524">
    <property type="term" value="F:ATP binding"/>
    <property type="evidence" value="ECO:0007669"/>
    <property type="project" value="UniProtKB-UniRule"/>
</dbReference>
<evidence type="ECO:0000313" key="3">
    <source>
        <dbReference type="EMBL" id="GER48024.1"/>
    </source>
</evidence>
<dbReference type="Proteomes" id="UP000325081">
    <property type="component" value="Unassembled WGS sequence"/>
</dbReference>
<dbReference type="Gene3D" id="3.30.200.20">
    <property type="entry name" value="Phosphorylase Kinase, domain 1"/>
    <property type="match status" value="2"/>
</dbReference>
<dbReference type="AlphaFoldDB" id="A0A5A7QS06"/>
<dbReference type="GO" id="GO:0004672">
    <property type="term" value="F:protein kinase activity"/>
    <property type="evidence" value="ECO:0007669"/>
    <property type="project" value="InterPro"/>
</dbReference>
<proteinExistence type="predicted"/>
<dbReference type="InterPro" id="IPR000719">
    <property type="entry name" value="Prot_kinase_dom"/>
</dbReference>
<feature type="binding site" evidence="1">
    <location>
        <position position="432"/>
    </location>
    <ligand>
        <name>ATP</name>
        <dbReference type="ChEBI" id="CHEBI:30616"/>
    </ligand>
</feature>
<keyword evidence="4" id="KW-1185">Reference proteome</keyword>
<dbReference type="Pfam" id="PF00069">
    <property type="entry name" value="Pkinase"/>
    <property type="match status" value="1"/>
</dbReference>